<comment type="caution">
    <text evidence="4">The sequence shown here is derived from an EMBL/GenBank/DDBJ whole genome shotgun (WGS) entry which is preliminary data.</text>
</comment>
<feature type="domain" description="Phage conserved hypothetical protein C-terminal" evidence="2">
    <location>
        <begin position="149"/>
        <end position="227"/>
    </location>
</feature>
<evidence type="ECO:0000313" key="4">
    <source>
        <dbReference type="EMBL" id="MCB7387694.1"/>
    </source>
</evidence>
<dbReference type="Pfam" id="PF09524">
    <property type="entry name" value="Phg_2220_C"/>
    <property type="match status" value="1"/>
</dbReference>
<feature type="region of interest" description="Disordered" evidence="1">
    <location>
        <begin position="72"/>
        <end position="102"/>
    </location>
</feature>
<dbReference type="InterPro" id="IPR011741">
    <property type="entry name" value="Phg_2220_C"/>
</dbReference>
<dbReference type="Proteomes" id="UP001299546">
    <property type="component" value="Unassembled WGS sequence"/>
</dbReference>
<sequence length="253" mass="29409">MQDKNSFVLYTSYMKHIEMLSREQRGDLFTAIMLYAADGTISEMDGMTKMAFSFIKDQLDRDKEKYKSIVEKRREAGSKGGRPKASDSVSKPKKANGFCENQSKAKKPDNEYVYVYEYDNELNNNIVEQSTTEYPYKDSATSEYPYKEVIDYLNMKTGKGFKDKSKDTIKHMKARFKEGYTLDDFKKVIDIKVLEWGSKPEKAGEKDMRSYLRPSTLFGTKFESYLNQDVSAGGKGYIERDYNMDELERQLLR</sequence>
<evidence type="ECO:0000313" key="5">
    <source>
        <dbReference type="Proteomes" id="UP001299546"/>
    </source>
</evidence>
<dbReference type="NCBIfam" id="TIGR02220">
    <property type="entry name" value="phg_TIGR02220"/>
    <property type="match status" value="1"/>
</dbReference>
<organism evidence="4 5">
    <name type="scientific">Bariatricus massiliensis</name>
    <dbReference type="NCBI Taxonomy" id="1745713"/>
    <lineage>
        <taxon>Bacteria</taxon>
        <taxon>Bacillati</taxon>
        <taxon>Bacillota</taxon>
        <taxon>Clostridia</taxon>
        <taxon>Lachnospirales</taxon>
        <taxon>Lachnospiraceae</taxon>
        <taxon>Bariatricus</taxon>
    </lineage>
</organism>
<gene>
    <name evidence="4" type="ORF">LIZ65_10390</name>
</gene>
<keyword evidence="5" id="KW-1185">Reference proteome</keyword>
<dbReference type="RefSeq" id="WP_227183571.1">
    <property type="nucleotide sequence ID" value="NZ_JAJCIQ010000006.1"/>
</dbReference>
<proteinExistence type="predicted"/>
<evidence type="ECO:0000259" key="3">
    <source>
        <dbReference type="Pfam" id="PF19808"/>
    </source>
</evidence>
<evidence type="ECO:0000256" key="1">
    <source>
        <dbReference type="SAM" id="MobiDB-lite"/>
    </source>
</evidence>
<reference evidence="4 5" key="1">
    <citation type="submission" date="2021-10" db="EMBL/GenBank/DDBJ databases">
        <title>Collection of gut derived symbiotic bacterial strains cultured from healthy donors.</title>
        <authorList>
            <person name="Lin H."/>
            <person name="Littmann E."/>
            <person name="Kohout C."/>
            <person name="Pamer E.G."/>
        </authorList>
    </citation>
    <scope>NUCLEOTIDE SEQUENCE [LARGE SCALE GENOMIC DNA]</scope>
    <source>
        <strain evidence="4 5">DFI.1.165</strain>
    </source>
</reference>
<accession>A0ABS8DHQ3</accession>
<protein>
    <submittedName>
        <fullName evidence="4">Conserved phage C-terminal domain-containing protein</fullName>
    </submittedName>
</protein>
<feature type="domain" description="DUF6291" evidence="3">
    <location>
        <begin position="6"/>
        <end position="84"/>
    </location>
</feature>
<dbReference type="InterPro" id="IPR046258">
    <property type="entry name" value="DUF6291"/>
</dbReference>
<evidence type="ECO:0000259" key="2">
    <source>
        <dbReference type="Pfam" id="PF09524"/>
    </source>
</evidence>
<name>A0ABS8DHQ3_9FIRM</name>
<dbReference type="EMBL" id="JAJCIS010000005">
    <property type="protein sequence ID" value="MCB7387694.1"/>
    <property type="molecule type" value="Genomic_DNA"/>
</dbReference>
<dbReference type="Pfam" id="PF19808">
    <property type="entry name" value="DUF6291"/>
    <property type="match status" value="1"/>
</dbReference>